<evidence type="ECO:0000256" key="8">
    <source>
        <dbReference type="SAM" id="SignalP"/>
    </source>
</evidence>
<dbReference type="Pfam" id="PF00226">
    <property type="entry name" value="DnaJ"/>
    <property type="match status" value="1"/>
</dbReference>
<feature type="chain" id="PRO_5020040831" description="J domain-containing protein" evidence="8">
    <location>
        <begin position="32"/>
        <end position="398"/>
    </location>
</feature>
<dbReference type="OrthoDB" id="10250354at2759"/>
<evidence type="ECO:0000256" key="1">
    <source>
        <dbReference type="ARBA" id="ARBA00004141"/>
    </source>
</evidence>
<dbReference type="GO" id="GO:0005789">
    <property type="term" value="C:endoplasmic reticulum membrane"/>
    <property type="evidence" value="ECO:0007669"/>
    <property type="project" value="TreeGrafter"/>
</dbReference>
<gene>
    <name evidence="10" type="ORF">NSK_002511</name>
</gene>
<dbReference type="PROSITE" id="PS50076">
    <property type="entry name" value="DNAJ_2"/>
    <property type="match status" value="1"/>
</dbReference>
<evidence type="ECO:0000256" key="5">
    <source>
        <dbReference type="ARBA" id="ARBA00023186"/>
    </source>
</evidence>
<dbReference type="GO" id="GO:0006457">
    <property type="term" value="P:protein folding"/>
    <property type="evidence" value="ECO:0007669"/>
    <property type="project" value="InterPro"/>
</dbReference>
<reference evidence="10 11" key="1">
    <citation type="submission" date="2019-01" db="EMBL/GenBank/DDBJ databases">
        <title>Nuclear Genome Assembly of the Microalgal Biofuel strain Nannochloropsis salina CCMP1776.</title>
        <authorList>
            <person name="Hovde B."/>
        </authorList>
    </citation>
    <scope>NUCLEOTIDE SEQUENCE [LARGE SCALE GENOMIC DNA]</scope>
    <source>
        <strain evidence="10 11">CCMP1776</strain>
    </source>
</reference>
<dbReference type="EMBL" id="SDOX01000009">
    <property type="protein sequence ID" value="TFJ86303.1"/>
    <property type="molecule type" value="Genomic_DNA"/>
</dbReference>
<dbReference type="InterPro" id="IPR044632">
    <property type="entry name" value="DNAJC25-like"/>
</dbReference>
<comment type="subcellular location">
    <subcellularLocation>
        <location evidence="1">Membrane</location>
        <topology evidence="1">Multi-pass membrane protein</topology>
    </subcellularLocation>
</comment>
<feature type="transmembrane region" description="Helical" evidence="7">
    <location>
        <begin position="129"/>
        <end position="147"/>
    </location>
</feature>
<dbReference type="PANTHER" id="PTHR44176:SF1">
    <property type="entry name" value="DNAJ HOMOLOG SUBFAMILY C MEMBER 25"/>
    <property type="match status" value="1"/>
</dbReference>
<keyword evidence="4 7" id="KW-0472">Membrane</keyword>
<evidence type="ECO:0000256" key="7">
    <source>
        <dbReference type="SAM" id="Phobius"/>
    </source>
</evidence>
<dbReference type="PANTHER" id="PTHR44176">
    <property type="entry name" value="DNAJ HOMOLOG SUBFAMILY C MEMBER 25"/>
    <property type="match status" value="1"/>
</dbReference>
<keyword evidence="8" id="KW-0732">Signal</keyword>
<dbReference type="Proteomes" id="UP000355283">
    <property type="component" value="Unassembled WGS sequence"/>
</dbReference>
<name>A0A4D9D8H7_9STRA</name>
<feature type="domain" description="J" evidence="9">
    <location>
        <begin position="44"/>
        <end position="105"/>
    </location>
</feature>
<evidence type="ECO:0000256" key="2">
    <source>
        <dbReference type="ARBA" id="ARBA00022692"/>
    </source>
</evidence>
<proteinExistence type="predicted"/>
<dbReference type="Gene3D" id="1.10.287.110">
    <property type="entry name" value="DnaJ domain"/>
    <property type="match status" value="1"/>
</dbReference>
<dbReference type="CDD" id="cd06257">
    <property type="entry name" value="DnaJ"/>
    <property type="match status" value="1"/>
</dbReference>
<dbReference type="SMART" id="SM00271">
    <property type="entry name" value="DnaJ"/>
    <property type="match status" value="1"/>
</dbReference>
<comment type="caution">
    <text evidence="10">The sequence shown here is derived from an EMBL/GenBank/DDBJ whole genome shotgun (WGS) entry which is preliminary data.</text>
</comment>
<feature type="signal peptide" evidence="8">
    <location>
        <begin position="1"/>
        <end position="31"/>
    </location>
</feature>
<keyword evidence="11" id="KW-1185">Reference proteome</keyword>
<keyword evidence="5" id="KW-0143">Chaperone</keyword>
<keyword evidence="3 7" id="KW-1133">Transmembrane helix</keyword>
<accession>A0A4D9D8H7</accession>
<evidence type="ECO:0000259" key="9">
    <source>
        <dbReference type="PROSITE" id="PS50076"/>
    </source>
</evidence>
<evidence type="ECO:0000256" key="4">
    <source>
        <dbReference type="ARBA" id="ARBA00023136"/>
    </source>
</evidence>
<dbReference type="SUPFAM" id="SSF46565">
    <property type="entry name" value="Chaperone J-domain"/>
    <property type="match status" value="1"/>
</dbReference>
<evidence type="ECO:0000313" key="11">
    <source>
        <dbReference type="Proteomes" id="UP000355283"/>
    </source>
</evidence>
<protein>
    <recommendedName>
        <fullName evidence="9">J domain-containing protein</fullName>
    </recommendedName>
</protein>
<dbReference type="InterPro" id="IPR001623">
    <property type="entry name" value="DnaJ_domain"/>
</dbReference>
<evidence type="ECO:0000256" key="3">
    <source>
        <dbReference type="ARBA" id="ARBA00022989"/>
    </source>
</evidence>
<feature type="compositionally biased region" description="Gly residues" evidence="6">
    <location>
        <begin position="226"/>
        <end position="250"/>
    </location>
</feature>
<dbReference type="PRINTS" id="PR00625">
    <property type="entry name" value="JDOMAIN"/>
</dbReference>
<evidence type="ECO:0000313" key="10">
    <source>
        <dbReference type="EMBL" id="TFJ86303.1"/>
    </source>
</evidence>
<sequence>MGMARNYHAAFGRSRLLVAMILVSLFQGLQSLKDYHNIFCGKENCYDLLGVPQEAESPAIRRAFRQLSLVHHPDKGGSPRVFQALNKAYQVVSDEEQRGLYDTCLKNQTFYVEKYGHFYLQQYYPKSNTLLVILFLLLVFSIMGPVIQHSKYTHACAYLRTAAVKGWGLHEGGSRETLEIRRRALERLRDQGKGGNGNGGAEGEGMVAATASAAGGGGKGKKKNKGGGPGGAGGGGGKQGGRGGGGSGGGKGEEKVDPDFEAAVRAIVSEMEIQGGHREWEWNDLLVVKLFRLPAFLGASLLFQTRWYVNHTLRGQPFSEEEEAYLAARMVGPGRWKSLEEEEKTELVQARIWEDKEWSFGDWVEERELQKMPPKMRKNYLRQKRRMANDGPGDLVSD</sequence>
<feature type="region of interest" description="Disordered" evidence="6">
    <location>
        <begin position="212"/>
        <end position="257"/>
    </location>
</feature>
<keyword evidence="2 7" id="KW-0812">Transmembrane</keyword>
<dbReference type="InterPro" id="IPR036869">
    <property type="entry name" value="J_dom_sf"/>
</dbReference>
<organism evidence="10 11">
    <name type="scientific">Nannochloropsis salina CCMP1776</name>
    <dbReference type="NCBI Taxonomy" id="1027361"/>
    <lineage>
        <taxon>Eukaryota</taxon>
        <taxon>Sar</taxon>
        <taxon>Stramenopiles</taxon>
        <taxon>Ochrophyta</taxon>
        <taxon>Eustigmatophyceae</taxon>
        <taxon>Eustigmatales</taxon>
        <taxon>Monodopsidaceae</taxon>
        <taxon>Microchloropsis</taxon>
        <taxon>Microchloropsis salina</taxon>
    </lineage>
</organism>
<dbReference type="AlphaFoldDB" id="A0A4D9D8H7"/>
<evidence type="ECO:0000256" key="6">
    <source>
        <dbReference type="SAM" id="MobiDB-lite"/>
    </source>
</evidence>